<evidence type="ECO:0000256" key="8">
    <source>
        <dbReference type="RuleBase" id="RU004273"/>
    </source>
</evidence>
<evidence type="ECO:0000256" key="4">
    <source>
        <dbReference type="ARBA" id="ARBA00022912"/>
    </source>
</evidence>
<reference evidence="12" key="1">
    <citation type="submission" date="2022-11" db="UniProtKB">
        <authorList>
            <consortium name="WormBaseParasite"/>
        </authorList>
    </citation>
    <scope>IDENTIFICATION</scope>
</reference>
<feature type="region of interest" description="Disordered" evidence="9">
    <location>
        <begin position="1"/>
        <end position="28"/>
    </location>
</feature>
<sequence length="390" mass="44114">MGLLNSVFGPAEPKPKQSNGRKRRKRMSPAKVLAHQIAAKVIGEMSLCAFTDEQIINLMDAGIELFEEEPARVSLQAPCFIFGDLHGHLPYFLKFFSDGHVEPQLLKLLPPHYHLLFLGDYVDRGDFSLEVVALLVSLKVLFPNKVTLLRGNHEVEATNRRYTFYDEVEKKRPTGVDNIYQACNKLFMKLPLCAVISNTFLCMHGGLPRPEFWDVLMGDNFEKPKTDEDLDNSNLYLDLLWSDFTNNANKLRLDNRYKPDSDFQAKYGNYRFNQWCMAGIEANDDFVAEFLNRFPSIHGCLRAHRHEEKGHAMNKAGTIFTIFSAPNYCGNKQYSGSVLKLSADLKHAHFITLNPTPIEGTTSTSKSESDADSSTESSGSEEENDDDDIN</sequence>
<dbReference type="WBParaSite" id="Gr19_v10_g8628.t1">
    <property type="protein sequence ID" value="Gr19_v10_g8628.t1"/>
    <property type="gene ID" value="Gr19_v10_g8628"/>
</dbReference>
<evidence type="ECO:0000256" key="2">
    <source>
        <dbReference type="ARBA" id="ARBA00022723"/>
    </source>
</evidence>
<evidence type="ECO:0000313" key="11">
    <source>
        <dbReference type="Proteomes" id="UP000887572"/>
    </source>
</evidence>
<feature type="compositionally biased region" description="Acidic residues" evidence="9">
    <location>
        <begin position="379"/>
        <end position="390"/>
    </location>
</feature>
<dbReference type="InterPro" id="IPR006186">
    <property type="entry name" value="Ser/Thr-sp_prot-phosphatase"/>
</dbReference>
<dbReference type="GO" id="GO:0046872">
    <property type="term" value="F:metal ion binding"/>
    <property type="evidence" value="ECO:0007669"/>
    <property type="project" value="UniProtKB-KW"/>
</dbReference>
<evidence type="ECO:0000256" key="7">
    <source>
        <dbReference type="ARBA" id="ARBA00048336"/>
    </source>
</evidence>
<proteinExistence type="inferred from homology"/>
<keyword evidence="11" id="KW-1185">Reference proteome</keyword>
<dbReference type="PRINTS" id="PR00114">
    <property type="entry name" value="STPHPHTASE"/>
</dbReference>
<feature type="compositionally biased region" description="Low complexity" evidence="9">
    <location>
        <begin position="361"/>
        <end position="378"/>
    </location>
</feature>
<dbReference type="GO" id="GO:0004722">
    <property type="term" value="F:protein serine/threonine phosphatase activity"/>
    <property type="evidence" value="ECO:0007669"/>
    <property type="project" value="UniProtKB-EC"/>
</dbReference>
<evidence type="ECO:0000256" key="6">
    <source>
        <dbReference type="ARBA" id="ARBA00047761"/>
    </source>
</evidence>
<dbReference type="InterPro" id="IPR050341">
    <property type="entry name" value="PP1_catalytic_subunit"/>
</dbReference>
<comment type="similarity">
    <text evidence="8">Belongs to the PPP phosphatase family.</text>
</comment>
<keyword evidence="3 8" id="KW-0378">Hydrolase</keyword>
<evidence type="ECO:0000256" key="3">
    <source>
        <dbReference type="ARBA" id="ARBA00022801"/>
    </source>
</evidence>
<evidence type="ECO:0000259" key="10">
    <source>
        <dbReference type="PROSITE" id="PS00125"/>
    </source>
</evidence>
<name>A0A914IBB5_GLORO</name>
<dbReference type="Pfam" id="PF00149">
    <property type="entry name" value="Metallophos"/>
    <property type="match status" value="1"/>
</dbReference>
<dbReference type="InterPro" id="IPR029052">
    <property type="entry name" value="Metallo-depent_PP-like"/>
</dbReference>
<organism evidence="11 12">
    <name type="scientific">Globodera rostochiensis</name>
    <name type="common">Golden nematode worm</name>
    <name type="synonym">Heterodera rostochiensis</name>
    <dbReference type="NCBI Taxonomy" id="31243"/>
    <lineage>
        <taxon>Eukaryota</taxon>
        <taxon>Metazoa</taxon>
        <taxon>Ecdysozoa</taxon>
        <taxon>Nematoda</taxon>
        <taxon>Chromadorea</taxon>
        <taxon>Rhabditida</taxon>
        <taxon>Tylenchina</taxon>
        <taxon>Tylenchomorpha</taxon>
        <taxon>Tylenchoidea</taxon>
        <taxon>Heteroderidae</taxon>
        <taxon>Heteroderinae</taxon>
        <taxon>Globodera</taxon>
    </lineage>
</organism>
<comment type="catalytic activity">
    <reaction evidence="7 8">
        <text>O-phospho-L-threonyl-[protein] + H2O = L-threonyl-[protein] + phosphate</text>
        <dbReference type="Rhea" id="RHEA:47004"/>
        <dbReference type="Rhea" id="RHEA-COMP:11060"/>
        <dbReference type="Rhea" id="RHEA-COMP:11605"/>
        <dbReference type="ChEBI" id="CHEBI:15377"/>
        <dbReference type="ChEBI" id="CHEBI:30013"/>
        <dbReference type="ChEBI" id="CHEBI:43474"/>
        <dbReference type="ChEBI" id="CHEBI:61977"/>
        <dbReference type="EC" id="3.1.3.16"/>
    </reaction>
</comment>
<evidence type="ECO:0000256" key="5">
    <source>
        <dbReference type="ARBA" id="ARBA00023211"/>
    </source>
</evidence>
<dbReference type="PANTHER" id="PTHR11668">
    <property type="entry name" value="SERINE/THREONINE PROTEIN PHOSPHATASE"/>
    <property type="match status" value="1"/>
</dbReference>
<dbReference type="SUPFAM" id="SSF56300">
    <property type="entry name" value="Metallo-dependent phosphatases"/>
    <property type="match status" value="1"/>
</dbReference>
<feature type="region of interest" description="Disordered" evidence="9">
    <location>
        <begin position="354"/>
        <end position="390"/>
    </location>
</feature>
<dbReference type="AlphaFoldDB" id="A0A914IBB5"/>
<feature type="compositionally biased region" description="Basic residues" evidence="9">
    <location>
        <begin position="19"/>
        <end position="28"/>
    </location>
</feature>
<dbReference type="SMART" id="SM00156">
    <property type="entry name" value="PP2Ac"/>
    <property type="match status" value="1"/>
</dbReference>
<keyword evidence="2" id="KW-0479">Metal-binding</keyword>
<accession>A0A914IBB5</accession>
<evidence type="ECO:0000256" key="1">
    <source>
        <dbReference type="ARBA" id="ARBA00001936"/>
    </source>
</evidence>
<dbReference type="InterPro" id="IPR004843">
    <property type="entry name" value="Calcineurin-like_PHP"/>
</dbReference>
<dbReference type="PROSITE" id="PS00125">
    <property type="entry name" value="SER_THR_PHOSPHATASE"/>
    <property type="match status" value="1"/>
</dbReference>
<dbReference type="PANTHER" id="PTHR11668:SF300">
    <property type="entry name" value="SERINE_THREONINE-PROTEIN PHOSPHATASE"/>
    <property type="match status" value="1"/>
</dbReference>
<feature type="domain" description="Serine/threonine specific protein phosphatases" evidence="10">
    <location>
        <begin position="149"/>
        <end position="154"/>
    </location>
</feature>
<evidence type="ECO:0000313" key="12">
    <source>
        <dbReference type="WBParaSite" id="Gr19_v10_g8628.t1"/>
    </source>
</evidence>
<dbReference type="GO" id="GO:0005634">
    <property type="term" value="C:nucleus"/>
    <property type="evidence" value="ECO:0007669"/>
    <property type="project" value="TreeGrafter"/>
</dbReference>
<comment type="catalytic activity">
    <reaction evidence="6">
        <text>O-phospho-L-seryl-[protein] + H2O = L-seryl-[protein] + phosphate</text>
        <dbReference type="Rhea" id="RHEA:20629"/>
        <dbReference type="Rhea" id="RHEA-COMP:9863"/>
        <dbReference type="Rhea" id="RHEA-COMP:11604"/>
        <dbReference type="ChEBI" id="CHEBI:15377"/>
        <dbReference type="ChEBI" id="CHEBI:29999"/>
        <dbReference type="ChEBI" id="CHEBI:43474"/>
        <dbReference type="ChEBI" id="CHEBI:83421"/>
        <dbReference type="EC" id="3.1.3.16"/>
    </reaction>
</comment>
<dbReference type="GO" id="GO:0005737">
    <property type="term" value="C:cytoplasm"/>
    <property type="evidence" value="ECO:0007669"/>
    <property type="project" value="TreeGrafter"/>
</dbReference>
<dbReference type="EC" id="3.1.3.16" evidence="8"/>
<keyword evidence="5" id="KW-0464">Manganese</keyword>
<evidence type="ECO:0000256" key="9">
    <source>
        <dbReference type="SAM" id="MobiDB-lite"/>
    </source>
</evidence>
<dbReference type="Gene3D" id="3.60.21.10">
    <property type="match status" value="1"/>
</dbReference>
<keyword evidence="4" id="KW-0904">Protein phosphatase</keyword>
<comment type="cofactor">
    <cofactor evidence="1">
        <name>Mn(2+)</name>
        <dbReference type="ChEBI" id="CHEBI:29035"/>
    </cofactor>
</comment>
<protein>
    <recommendedName>
        <fullName evidence="8">Serine/threonine-protein phosphatase</fullName>
        <ecNumber evidence="8">3.1.3.16</ecNumber>
    </recommendedName>
</protein>
<dbReference type="Proteomes" id="UP000887572">
    <property type="component" value="Unplaced"/>
</dbReference>